<proteinExistence type="predicted"/>
<comment type="caution">
    <text evidence="6">The sequence shown here is derived from an EMBL/GenBank/DDBJ whole genome shotgun (WGS) entry which is preliminary data.</text>
</comment>
<dbReference type="EMBL" id="WHJE01000006">
    <property type="protein sequence ID" value="KAE8765690.1"/>
    <property type="molecule type" value="Genomic_DNA"/>
</dbReference>
<dbReference type="InterPro" id="IPR028082">
    <property type="entry name" value="Peripla_BP_I"/>
</dbReference>
<dbReference type="Gene3D" id="3.40.50.2300">
    <property type="match status" value="2"/>
</dbReference>
<dbReference type="Pfam" id="PF13377">
    <property type="entry name" value="Peripla_BP_3"/>
    <property type="match status" value="1"/>
</dbReference>
<accession>A0A7J5UTV1</accession>
<evidence type="ECO:0000313" key="6">
    <source>
        <dbReference type="EMBL" id="KAE8765690.1"/>
    </source>
</evidence>
<feature type="domain" description="HTH lacI-type" evidence="5">
    <location>
        <begin position="5"/>
        <end position="59"/>
    </location>
</feature>
<dbReference type="InterPro" id="IPR046335">
    <property type="entry name" value="LacI/GalR-like_sensor"/>
</dbReference>
<evidence type="ECO:0000256" key="2">
    <source>
        <dbReference type="ARBA" id="ARBA00023015"/>
    </source>
</evidence>
<sequence>MGRKVTVGDVAASAGVSRATAARVLAGHTTVNPDMAKRVIKASEGLGYSANVVARALRTQRTDTVGMVVPSISNPYFVGAVEALEGVLAASGRALILCDSRDSADTEAARIEVLLNRMVDGLIVIPVSAEDSVAALRTAATQCRVVQFDRLSQGAGTDFVGSDNFAGVRQCVAHLRDRGCVRIAYVGAAPTTSTATERLRAFEGSTGGHPDGRVLLGEFTAAWGTEAALTLLREGRMPDGIVCGADVIAVSLLAALRAAGVEVPTDVKVVSYDNSGLGLLTAPRLTSVDQPLAAMAEETVRLLDAGLDAAAPPRKSIFAPKLIVRESTGG</sequence>
<keyword evidence="1" id="KW-0678">Repressor</keyword>
<keyword evidence="2" id="KW-0805">Transcription regulation</keyword>
<keyword evidence="3" id="KW-0238">DNA-binding</keyword>
<dbReference type="InterPro" id="IPR010982">
    <property type="entry name" value="Lambda_DNA-bd_dom_sf"/>
</dbReference>
<dbReference type="PROSITE" id="PS00356">
    <property type="entry name" value="HTH_LACI_1"/>
    <property type="match status" value="1"/>
</dbReference>
<dbReference type="SUPFAM" id="SSF47413">
    <property type="entry name" value="lambda repressor-like DNA-binding domains"/>
    <property type="match status" value="1"/>
</dbReference>
<dbReference type="AlphaFoldDB" id="A0A7J5UTV1"/>
<evidence type="ECO:0000256" key="3">
    <source>
        <dbReference type="ARBA" id="ARBA00023125"/>
    </source>
</evidence>
<gene>
    <name evidence="6" type="ORF">GB883_02645</name>
</gene>
<dbReference type="GO" id="GO:0003700">
    <property type="term" value="F:DNA-binding transcription factor activity"/>
    <property type="evidence" value="ECO:0007669"/>
    <property type="project" value="TreeGrafter"/>
</dbReference>
<keyword evidence="7" id="KW-1185">Reference proteome</keyword>
<reference evidence="6 7" key="1">
    <citation type="submission" date="2019-10" db="EMBL/GenBank/DDBJ databases">
        <title>Georgenia wutianyii sp. nov. and Georgenia yuyongxinii sp. nov. isolated from plateau pika (Ochotona curzoniae) in the Qinghai-Tibet plateau of China.</title>
        <authorList>
            <person name="Tian Z."/>
        </authorList>
    </citation>
    <scope>NUCLEOTIDE SEQUENCE [LARGE SCALE GENOMIC DNA]</scope>
    <source>
        <strain evidence="6 7">DSM 21501</strain>
    </source>
</reference>
<dbReference type="RefSeq" id="WP_152202632.1">
    <property type="nucleotide sequence ID" value="NZ_VUKF01000016.1"/>
</dbReference>
<organism evidence="6 7">
    <name type="scientific">Georgenia thermotolerans</name>
    <dbReference type="NCBI Taxonomy" id="527326"/>
    <lineage>
        <taxon>Bacteria</taxon>
        <taxon>Bacillati</taxon>
        <taxon>Actinomycetota</taxon>
        <taxon>Actinomycetes</taxon>
        <taxon>Micrococcales</taxon>
        <taxon>Bogoriellaceae</taxon>
        <taxon>Georgenia</taxon>
    </lineage>
</organism>
<protein>
    <submittedName>
        <fullName evidence="6">Substrate-binding domain-containing protein</fullName>
    </submittedName>
</protein>
<evidence type="ECO:0000313" key="7">
    <source>
        <dbReference type="Proteomes" id="UP000451860"/>
    </source>
</evidence>
<evidence type="ECO:0000259" key="5">
    <source>
        <dbReference type="PROSITE" id="PS50932"/>
    </source>
</evidence>
<dbReference type="PROSITE" id="PS50932">
    <property type="entry name" value="HTH_LACI_2"/>
    <property type="match status" value="1"/>
</dbReference>
<evidence type="ECO:0000256" key="4">
    <source>
        <dbReference type="ARBA" id="ARBA00023163"/>
    </source>
</evidence>
<keyword evidence="4" id="KW-0804">Transcription</keyword>
<name>A0A7J5UTV1_9MICO</name>
<dbReference type="OrthoDB" id="37081at2"/>
<dbReference type="SUPFAM" id="SSF53822">
    <property type="entry name" value="Periplasmic binding protein-like I"/>
    <property type="match status" value="1"/>
</dbReference>
<dbReference type="CDD" id="cd06267">
    <property type="entry name" value="PBP1_LacI_sugar_binding-like"/>
    <property type="match status" value="1"/>
</dbReference>
<dbReference type="GO" id="GO:0000976">
    <property type="term" value="F:transcription cis-regulatory region binding"/>
    <property type="evidence" value="ECO:0007669"/>
    <property type="project" value="TreeGrafter"/>
</dbReference>
<dbReference type="CDD" id="cd01392">
    <property type="entry name" value="HTH_LacI"/>
    <property type="match status" value="1"/>
</dbReference>
<dbReference type="Gene3D" id="1.10.260.40">
    <property type="entry name" value="lambda repressor-like DNA-binding domains"/>
    <property type="match status" value="1"/>
</dbReference>
<dbReference type="PANTHER" id="PTHR30146">
    <property type="entry name" value="LACI-RELATED TRANSCRIPTIONAL REPRESSOR"/>
    <property type="match status" value="1"/>
</dbReference>
<dbReference type="Proteomes" id="UP000451860">
    <property type="component" value="Unassembled WGS sequence"/>
</dbReference>
<dbReference type="SMART" id="SM00354">
    <property type="entry name" value="HTH_LACI"/>
    <property type="match status" value="1"/>
</dbReference>
<dbReference type="Pfam" id="PF00356">
    <property type="entry name" value="LacI"/>
    <property type="match status" value="1"/>
</dbReference>
<dbReference type="InterPro" id="IPR000843">
    <property type="entry name" value="HTH_LacI"/>
</dbReference>
<dbReference type="PANTHER" id="PTHR30146:SF148">
    <property type="entry name" value="HTH-TYPE TRANSCRIPTIONAL REPRESSOR PURR-RELATED"/>
    <property type="match status" value="1"/>
</dbReference>
<evidence type="ECO:0000256" key="1">
    <source>
        <dbReference type="ARBA" id="ARBA00022491"/>
    </source>
</evidence>